<comment type="caution">
    <text evidence="2">The sequence shown here is derived from an EMBL/GenBank/DDBJ whole genome shotgun (WGS) entry which is preliminary data.</text>
</comment>
<organism evidence="2 3">
    <name type="scientific">Hyphobacterium lacteum</name>
    <dbReference type="NCBI Taxonomy" id="3116575"/>
    <lineage>
        <taxon>Bacteria</taxon>
        <taxon>Pseudomonadati</taxon>
        <taxon>Pseudomonadota</taxon>
        <taxon>Alphaproteobacteria</taxon>
        <taxon>Maricaulales</taxon>
        <taxon>Maricaulaceae</taxon>
        <taxon>Hyphobacterium</taxon>
    </lineage>
</organism>
<dbReference type="RefSeq" id="WP_330198590.1">
    <property type="nucleotide sequence ID" value="NZ_JAZDRP010000003.1"/>
</dbReference>
<accession>A0ABU7LQL9</accession>
<keyword evidence="3" id="KW-1185">Reference proteome</keyword>
<dbReference type="EMBL" id="JAZDRP010000003">
    <property type="protein sequence ID" value="MEE2525931.1"/>
    <property type="molecule type" value="Genomic_DNA"/>
</dbReference>
<dbReference type="Proteomes" id="UP001354971">
    <property type="component" value="Unassembled WGS sequence"/>
</dbReference>
<sequence>MILSRISKAVREQNWFAVALEFIIVVAGVVIGFMVTGWAERQNELRDEVRILERLHTEGRELLETRQGLTEFRSRWGDALVELRSELFTGTENSLTVEQCRAIAGSHIYSLPPDSLPTLEDLLATGRLDIIDSRAVRESISAYLLGRDSARNYSDAINNQLVRLASAYPDLMPMDLAPSDDPDDRDGFDRVIDCDLAGMRADNGFRNELMDNIARFQSFTYVGIEPLSERLEEMIAAIEAELGIEPQDAEAAE</sequence>
<keyword evidence="1" id="KW-0472">Membrane</keyword>
<feature type="transmembrane region" description="Helical" evidence="1">
    <location>
        <begin position="15"/>
        <end position="39"/>
    </location>
</feature>
<keyword evidence="1" id="KW-1133">Transmembrane helix</keyword>
<evidence type="ECO:0000256" key="1">
    <source>
        <dbReference type="SAM" id="Phobius"/>
    </source>
</evidence>
<gene>
    <name evidence="2" type="ORF">V0U79_06100</name>
</gene>
<evidence type="ECO:0000313" key="2">
    <source>
        <dbReference type="EMBL" id="MEE2525931.1"/>
    </source>
</evidence>
<proteinExistence type="predicted"/>
<name>A0ABU7LQL9_9PROT</name>
<reference evidence="2 3" key="1">
    <citation type="submission" date="2024-01" db="EMBL/GenBank/DDBJ databases">
        <title>Hyphobacterium bacterium isolated from marine sediment.</title>
        <authorList>
            <person name="Zhao S."/>
        </authorList>
    </citation>
    <scope>NUCLEOTIDE SEQUENCE [LARGE SCALE GENOMIC DNA]</scope>
    <source>
        <strain evidence="3">HN65</strain>
    </source>
</reference>
<protein>
    <submittedName>
        <fullName evidence="2">Uncharacterized protein</fullName>
    </submittedName>
</protein>
<keyword evidence="1" id="KW-0812">Transmembrane</keyword>
<evidence type="ECO:0000313" key="3">
    <source>
        <dbReference type="Proteomes" id="UP001354971"/>
    </source>
</evidence>